<evidence type="ECO:0000256" key="3">
    <source>
        <dbReference type="ARBA" id="ARBA00022705"/>
    </source>
</evidence>
<keyword evidence="17" id="KW-1185">Reference proteome</keyword>
<evidence type="ECO:0000259" key="14">
    <source>
        <dbReference type="Pfam" id="PF00717"/>
    </source>
</evidence>
<dbReference type="InterPro" id="IPR015927">
    <property type="entry name" value="Peptidase_S24_S26A/B/C"/>
</dbReference>
<dbReference type="InterPro" id="IPR006197">
    <property type="entry name" value="Peptidase_S24_LexA"/>
</dbReference>
<comment type="caution">
    <text evidence="16">The sequence shown here is derived from an EMBL/GenBank/DDBJ whole genome shotgun (WGS) entry which is preliminary data.</text>
</comment>
<keyword evidence="6 12" id="KW-0068">Autocatalytic cleavage</keyword>
<dbReference type="InterPro" id="IPR011991">
    <property type="entry name" value="ArsR-like_HTH"/>
</dbReference>
<keyword evidence="8 12" id="KW-0238">DNA-binding</keyword>
<dbReference type="Gene3D" id="2.10.109.10">
    <property type="entry name" value="Umud Fragment, subunit A"/>
    <property type="match status" value="1"/>
</dbReference>
<gene>
    <name evidence="12 16" type="primary">lexA</name>
    <name evidence="16" type="ORF">KAK10_01120</name>
</gene>
<evidence type="ECO:0000256" key="12">
    <source>
        <dbReference type="HAMAP-Rule" id="MF_00015"/>
    </source>
</evidence>
<feature type="domain" description="Peptidase S24/S26A/S26B/S26C" evidence="14">
    <location>
        <begin position="85"/>
        <end position="200"/>
    </location>
</feature>
<evidence type="ECO:0000256" key="10">
    <source>
        <dbReference type="ARBA" id="ARBA00023204"/>
    </source>
</evidence>
<evidence type="ECO:0000256" key="8">
    <source>
        <dbReference type="ARBA" id="ARBA00023125"/>
    </source>
</evidence>
<dbReference type="Pfam" id="PF00717">
    <property type="entry name" value="Peptidase_S24"/>
    <property type="match status" value="1"/>
</dbReference>
<keyword evidence="10 12" id="KW-0234">DNA repair</keyword>
<dbReference type="HAMAP" id="MF_00015">
    <property type="entry name" value="LexA"/>
    <property type="match status" value="1"/>
</dbReference>
<comment type="function">
    <text evidence="12">Represses a number of genes involved in the response to DNA damage (SOS response), including recA and lexA. In the presence of single-stranded DNA, RecA interacts with LexA causing an autocatalytic cleavage which disrupts the DNA-binding part of LexA, leading to derepression of the SOS regulon and eventually DNA repair.</text>
</comment>
<keyword evidence="2 12" id="KW-0678">Repressor</keyword>
<comment type="similarity">
    <text evidence="1 12 13">Belongs to the peptidase S24 family.</text>
</comment>
<name>A0ABT0VJF7_9LACO</name>
<keyword evidence="3 12" id="KW-0235">DNA replication</keyword>
<dbReference type="SUPFAM" id="SSF51306">
    <property type="entry name" value="LexA/Signal peptidase"/>
    <property type="match status" value="1"/>
</dbReference>
<comment type="subunit">
    <text evidence="12">Homodimer.</text>
</comment>
<evidence type="ECO:0000256" key="11">
    <source>
        <dbReference type="ARBA" id="ARBA00023236"/>
    </source>
</evidence>
<evidence type="ECO:0000256" key="5">
    <source>
        <dbReference type="ARBA" id="ARBA00022801"/>
    </source>
</evidence>
<dbReference type="InterPro" id="IPR006199">
    <property type="entry name" value="LexA_DNA-bd_dom"/>
</dbReference>
<dbReference type="EC" id="3.4.21.88" evidence="12"/>
<evidence type="ECO:0000256" key="9">
    <source>
        <dbReference type="ARBA" id="ARBA00023163"/>
    </source>
</evidence>
<feature type="site" description="Cleavage; by autolysis" evidence="12">
    <location>
        <begin position="92"/>
        <end position="93"/>
    </location>
</feature>
<evidence type="ECO:0000313" key="17">
    <source>
        <dbReference type="Proteomes" id="UP001057481"/>
    </source>
</evidence>
<dbReference type="SUPFAM" id="SSF46785">
    <property type="entry name" value="Winged helix' DNA-binding domain"/>
    <property type="match status" value="1"/>
</dbReference>
<dbReference type="Gene3D" id="1.10.10.10">
    <property type="entry name" value="Winged helix-like DNA-binding domain superfamily/Winged helix DNA-binding domain"/>
    <property type="match status" value="1"/>
</dbReference>
<feature type="active site" description="For autocatalytic cleavage activity" evidence="12">
    <location>
        <position position="129"/>
    </location>
</feature>
<evidence type="ECO:0000256" key="1">
    <source>
        <dbReference type="ARBA" id="ARBA00007484"/>
    </source>
</evidence>
<sequence>MARESKQVDVLRVIYEKQTNQGYPPTVREIGEAVGLSSTSTVHGHLDRLQKKGYLKKDPTKPRAIEITDEGLTLLGISNNQGKIPVIGVVTAGTPILAVENQADDYFPLPDNLIPYDGDLFMLNVHGTSMINIGILDGDQVIVKKQDYAENGEIVVAMTNDDEATVKRFFKENNYFRLQPENDDMAPIILETVTILGKVVGLYRSEVY</sequence>
<dbReference type="PANTHER" id="PTHR33516">
    <property type="entry name" value="LEXA REPRESSOR"/>
    <property type="match status" value="1"/>
</dbReference>
<organism evidence="16 17">
    <name type="scientific">Periweissella beninensis</name>
    <dbReference type="NCBI Taxonomy" id="504936"/>
    <lineage>
        <taxon>Bacteria</taxon>
        <taxon>Bacillati</taxon>
        <taxon>Bacillota</taxon>
        <taxon>Bacilli</taxon>
        <taxon>Lactobacillales</taxon>
        <taxon>Lactobacillaceae</taxon>
        <taxon>Periweissella</taxon>
    </lineage>
</organism>
<dbReference type="InterPro" id="IPR036388">
    <property type="entry name" value="WH-like_DNA-bd_sf"/>
</dbReference>
<dbReference type="InterPro" id="IPR050077">
    <property type="entry name" value="LexA_repressor"/>
</dbReference>
<feature type="active site" description="For autocatalytic cleavage activity" evidence="12">
    <location>
        <position position="167"/>
    </location>
</feature>
<evidence type="ECO:0000256" key="4">
    <source>
        <dbReference type="ARBA" id="ARBA00022763"/>
    </source>
</evidence>
<comment type="catalytic activity">
    <reaction evidence="12">
        <text>Hydrolysis of Ala-|-Gly bond in repressor LexA.</text>
        <dbReference type="EC" id="3.4.21.88"/>
    </reaction>
</comment>
<accession>A0ABT0VJF7</accession>
<dbReference type="PANTHER" id="PTHR33516:SF2">
    <property type="entry name" value="LEXA REPRESSOR-RELATED"/>
    <property type="match status" value="1"/>
</dbReference>
<feature type="domain" description="LexA repressor DNA-binding" evidence="15">
    <location>
        <begin position="6"/>
        <end position="64"/>
    </location>
</feature>
<feature type="DNA-binding region" description="H-T-H motif" evidence="12">
    <location>
        <begin position="27"/>
        <end position="47"/>
    </location>
</feature>
<dbReference type="Proteomes" id="UP001057481">
    <property type="component" value="Unassembled WGS sequence"/>
</dbReference>
<evidence type="ECO:0000256" key="2">
    <source>
        <dbReference type="ARBA" id="ARBA00022491"/>
    </source>
</evidence>
<keyword evidence="11 12" id="KW-0742">SOS response</keyword>
<evidence type="ECO:0000256" key="13">
    <source>
        <dbReference type="RuleBase" id="RU003991"/>
    </source>
</evidence>
<dbReference type="EMBL" id="JAGMVS010000037">
    <property type="protein sequence ID" value="MCM2436537.1"/>
    <property type="molecule type" value="Genomic_DNA"/>
</dbReference>
<dbReference type="Pfam" id="PF01726">
    <property type="entry name" value="LexA_DNA_bind"/>
    <property type="match status" value="1"/>
</dbReference>
<evidence type="ECO:0000256" key="7">
    <source>
        <dbReference type="ARBA" id="ARBA00023015"/>
    </source>
</evidence>
<keyword evidence="5 12" id="KW-0378">Hydrolase</keyword>
<keyword evidence="9 12" id="KW-0804">Transcription</keyword>
<evidence type="ECO:0000256" key="6">
    <source>
        <dbReference type="ARBA" id="ARBA00022813"/>
    </source>
</evidence>
<dbReference type="GO" id="GO:0004252">
    <property type="term" value="F:serine-type endopeptidase activity"/>
    <property type="evidence" value="ECO:0007669"/>
    <property type="project" value="UniProtKB-EC"/>
</dbReference>
<dbReference type="CDD" id="cd06529">
    <property type="entry name" value="S24_LexA-like"/>
    <property type="match status" value="1"/>
</dbReference>
<dbReference type="PRINTS" id="PR00726">
    <property type="entry name" value="LEXASERPTASE"/>
</dbReference>
<dbReference type="InterPro" id="IPR006200">
    <property type="entry name" value="LexA"/>
</dbReference>
<dbReference type="InterPro" id="IPR036286">
    <property type="entry name" value="LexA/Signal_pep-like_sf"/>
</dbReference>
<dbReference type="InterPro" id="IPR036390">
    <property type="entry name" value="WH_DNA-bd_sf"/>
</dbReference>
<keyword evidence="7 12" id="KW-0805">Transcription regulation</keyword>
<protein>
    <recommendedName>
        <fullName evidence="12">LexA repressor</fullName>
        <ecNumber evidence="12">3.4.21.88</ecNumber>
    </recommendedName>
</protein>
<proteinExistence type="inferred from homology"/>
<dbReference type="NCBIfam" id="TIGR00498">
    <property type="entry name" value="lexA"/>
    <property type="match status" value="1"/>
</dbReference>
<keyword evidence="4 12" id="KW-0227">DNA damage</keyword>
<evidence type="ECO:0000313" key="16">
    <source>
        <dbReference type="EMBL" id="MCM2436537.1"/>
    </source>
</evidence>
<dbReference type="RefSeq" id="WP_205142983.1">
    <property type="nucleotide sequence ID" value="NZ_JAFBDN010000002.1"/>
</dbReference>
<dbReference type="InterPro" id="IPR039418">
    <property type="entry name" value="LexA-like"/>
</dbReference>
<reference evidence="16" key="1">
    <citation type="submission" date="2021-04" db="EMBL/GenBank/DDBJ databases">
        <title>Taxonomic assessment of Weissella genus.</title>
        <authorList>
            <person name="Fanelli F."/>
            <person name="Chieffi D."/>
            <person name="Dell'Aquila A."/>
            <person name="Gyu-Sung C."/>
            <person name="Franz C.M.A.P."/>
            <person name="Fusco V."/>
        </authorList>
    </citation>
    <scope>NUCLEOTIDE SEQUENCE</scope>
    <source>
        <strain evidence="16">LMG 25373</strain>
    </source>
</reference>
<dbReference type="CDD" id="cd00090">
    <property type="entry name" value="HTH_ARSR"/>
    <property type="match status" value="1"/>
</dbReference>
<evidence type="ECO:0000259" key="15">
    <source>
        <dbReference type="Pfam" id="PF01726"/>
    </source>
</evidence>